<evidence type="ECO:0000313" key="2">
    <source>
        <dbReference type="EMBL" id="RRT50416.1"/>
    </source>
</evidence>
<accession>A0A426YFF0</accession>
<dbReference type="EMBL" id="AMZH03012775">
    <property type="protein sequence ID" value="RRT50416.1"/>
    <property type="molecule type" value="Genomic_DNA"/>
</dbReference>
<reference evidence="2 3" key="1">
    <citation type="journal article" date="2014" name="Agronomy (Basel)">
        <title>A Draft Genome Sequence for Ensete ventricosum, the Drought-Tolerant Tree Against Hunger.</title>
        <authorList>
            <person name="Harrison J."/>
            <person name="Moore K.A."/>
            <person name="Paszkiewicz K."/>
            <person name="Jones T."/>
            <person name="Grant M."/>
            <person name="Ambacheew D."/>
            <person name="Muzemil S."/>
            <person name="Studholme D.J."/>
        </authorList>
    </citation>
    <scope>NUCLEOTIDE SEQUENCE [LARGE SCALE GENOMIC DNA]</scope>
</reference>
<evidence type="ECO:0000256" key="1">
    <source>
        <dbReference type="SAM" id="MobiDB-lite"/>
    </source>
</evidence>
<organism evidence="2 3">
    <name type="scientific">Ensete ventricosum</name>
    <name type="common">Abyssinian banana</name>
    <name type="synonym">Musa ensete</name>
    <dbReference type="NCBI Taxonomy" id="4639"/>
    <lineage>
        <taxon>Eukaryota</taxon>
        <taxon>Viridiplantae</taxon>
        <taxon>Streptophyta</taxon>
        <taxon>Embryophyta</taxon>
        <taxon>Tracheophyta</taxon>
        <taxon>Spermatophyta</taxon>
        <taxon>Magnoliopsida</taxon>
        <taxon>Liliopsida</taxon>
        <taxon>Zingiberales</taxon>
        <taxon>Musaceae</taxon>
        <taxon>Ensete</taxon>
    </lineage>
</organism>
<proteinExistence type="predicted"/>
<protein>
    <submittedName>
        <fullName evidence="2">Uncharacterized protein</fullName>
    </submittedName>
</protein>
<evidence type="ECO:0000313" key="3">
    <source>
        <dbReference type="Proteomes" id="UP000287651"/>
    </source>
</evidence>
<feature type="compositionally biased region" description="Gly residues" evidence="1">
    <location>
        <begin position="82"/>
        <end position="98"/>
    </location>
</feature>
<gene>
    <name evidence="2" type="ORF">B296_00051757</name>
</gene>
<dbReference type="Proteomes" id="UP000287651">
    <property type="component" value="Unassembled WGS sequence"/>
</dbReference>
<name>A0A426YFF0_ENSVE</name>
<feature type="region of interest" description="Disordered" evidence="1">
    <location>
        <begin position="46"/>
        <end position="99"/>
    </location>
</feature>
<dbReference type="AlphaFoldDB" id="A0A426YFF0"/>
<comment type="caution">
    <text evidence="2">The sequence shown here is derived from an EMBL/GenBank/DDBJ whole genome shotgun (WGS) entry which is preliminary data.</text>
</comment>
<sequence>MMLPLDSLDSKLLIQPCKRLSRLLTLPPLRSPLLASFLLEPLQRTPSKAAAAEGGASADKHDGQRRQRGGGGVPELREVSGGDDGGGWDGEGADGRGGAPPLLEQLEVSCLVDLVCRFYVELCSDLFSGSRQHEMDDEAM</sequence>